<comment type="caution">
    <text evidence="3">The sequence shown here is derived from an EMBL/GenBank/DDBJ whole genome shotgun (WGS) entry which is preliminary data.</text>
</comment>
<dbReference type="EMBL" id="JAVBVO010000002">
    <property type="protein sequence ID" value="MDZ5757604.1"/>
    <property type="molecule type" value="Genomic_DNA"/>
</dbReference>
<reference evidence="3" key="1">
    <citation type="submission" date="2023-08" db="EMBL/GenBank/DDBJ databases">
        <title>Genomic characterization of piscicolin 126 produced by Carnobacterium maltaromaticum CM22 strain isolated from salmon (Salmo salar).</title>
        <authorList>
            <person name="Gonzalez-Gragera E."/>
            <person name="Garcia-Lopez J.D."/>
            <person name="Teso-Perez C."/>
            <person name="Gimenez-Hernandez I."/>
            <person name="Peralta-Sanchez J.M."/>
            <person name="Valdivia E."/>
            <person name="Montalban-Lopez M."/>
            <person name="Martin-Platero A.M."/>
            <person name="Banos A."/>
            <person name="Martinez-Bueno M."/>
        </authorList>
    </citation>
    <scope>NUCLEOTIDE SEQUENCE</scope>
    <source>
        <strain evidence="3">CM22</strain>
    </source>
</reference>
<sequence>MNEKLTKQANGEIKVSFELNLEASLEDVWNLLTTNEGLAQWFHELEVGELGEEGYFNFIMTPTERIKMPILKYVKKTKIGFEWDQDSVLFQLEPLDNDNVKLIFSEELKNITEHTPRDIAGWNLCLRRIQLVLIKKIETPVNQDEFDELVGKYKSELVKLEGN</sequence>
<organism evidence="3 4">
    <name type="scientific">Carnobacterium maltaromaticum</name>
    <name type="common">Carnobacterium piscicola</name>
    <dbReference type="NCBI Taxonomy" id="2751"/>
    <lineage>
        <taxon>Bacteria</taxon>
        <taxon>Bacillati</taxon>
        <taxon>Bacillota</taxon>
        <taxon>Bacilli</taxon>
        <taxon>Lactobacillales</taxon>
        <taxon>Carnobacteriaceae</taxon>
        <taxon>Carnobacterium</taxon>
    </lineage>
</organism>
<dbReference type="Proteomes" id="UP001290462">
    <property type="component" value="Unassembled WGS sequence"/>
</dbReference>
<feature type="domain" description="Activator of Hsp90 ATPase homologue 1/2-like C-terminal" evidence="2">
    <location>
        <begin position="23"/>
        <end position="130"/>
    </location>
</feature>
<dbReference type="AlphaFoldDB" id="A0AAW9JZM3"/>
<dbReference type="SUPFAM" id="SSF55961">
    <property type="entry name" value="Bet v1-like"/>
    <property type="match status" value="1"/>
</dbReference>
<gene>
    <name evidence="3" type="ORF">RAK27_02930</name>
</gene>
<dbReference type="GeneID" id="83607085"/>
<comment type="similarity">
    <text evidence="1">Belongs to the AHA1 family.</text>
</comment>
<name>A0AAW9JZM3_CARML</name>
<evidence type="ECO:0000313" key="3">
    <source>
        <dbReference type="EMBL" id="MDZ5757604.1"/>
    </source>
</evidence>
<evidence type="ECO:0000313" key="4">
    <source>
        <dbReference type="Proteomes" id="UP001290462"/>
    </source>
</evidence>
<proteinExistence type="inferred from homology"/>
<dbReference type="InterPro" id="IPR013538">
    <property type="entry name" value="ASHA1/2-like_C"/>
</dbReference>
<dbReference type="Pfam" id="PF08327">
    <property type="entry name" value="AHSA1"/>
    <property type="match status" value="1"/>
</dbReference>
<dbReference type="InterPro" id="IPR023393">
    <property type="entry name" value="START-like_dom_sf"/>
</dbReference>
<evidence type="ECO:0000259" key="2">
    <source>
        <dbReference type="Pfam" id="PF08327"/>
    </source>
</evidence>
<accession>A0AAW9JZM3</accession>
<dbReference type="RefSeq" id="WP_015075521.1">
    <property type="nucleotide sequence ID" value="NZ_BJOJ01000065.1"/>
</dbReference>
<evidence type="ECO:0000256" key="1">
    <source>
        <dbReference type="ARBA" id="ARBA00006817"/>
    </source>
</evidence>
<dbReference type="Gene3D" id="3.30.530.20">
    <property type="match status" value="1"/>
</dbReference>
<protein>
    <submittedName>
        <fullName evidence="3">SRPBCC domain-containing protein</fullName>
    </submittedName>
</protein>